<reference evidence="1 2" key="1">
    <citation type="submission" date="2024-10" db="EMBL/GenBank/DDBJ databases">
        <authorList>
            <person name="Kim D."/>
        </authorList>
    </citation>
    <scope>NUCLEOTIDE SEQUENCE [LARGE SCALE GENOMIC DNA]</scope>
    <source>
        <strain evidence="1">Taebaek</strain>
    </source>
</reference>
<gene>
    <name evidence="1" type="ORF">niasHS_008593</name>
</gene>
<evidence type="ECO:0000313" key="1">
    <source>
        <dbReference type="EMBL" id="KAL3086806.1"/>
    </source>
</evidence>
<protein>
    <submittedName>
        <fullName evidence="1">Uncharacterized protein</fullName>
    </submittedName>
</protein>
<sequence>MIQPDIPKELLRMDDNEIQTMVIQIQHNWAITVNLNKETKGPYFFRIHENSKLSAFPRLGGVVIITKSEESNEPTSTCETLSNNPEFEDNISSDCLNDPFEREDGTVFATQRCEITDAIQTIDVGIDAYGDIEVLQRFYPHQIKSGLNHDLFGYDSWINITGFWINISDNFIIASEGKNLFYAKPMDHQNSLIHNQQHYIGTCIETVIRMYSRDWDPVEEANREWFRSLQLGPPNSDRETSSRHPR</sequence>
<dbReference type="EMBL" id="JBICCN010000188">
    <property type="protein sequence ID" value="KAL3086806.1"/>
    <property type="molecule type" value="Genomic_DNA"/>
</dbReference>
<accession>A0ABD2J862</accession>
<proteinExistence type="predicted"/>
<evidence type="ECO:0000313" key="2">
    <source>
        <dbReference type="Proteomes" id="UP001620645"/>
    </source>
</evidence>
<keyword evidence="2" id="KW-1185">Reference proteome</keyword>
<organism evidence="1 2">
    <name type="scientific">Heterodera schachtii</name>
    <name type="common">Sugarbeet cyst nematode worm</name>
    <name type="synonym">Tylenchus schachtii</name>
    <dbReference type="NCBI Taxonomy" id="97005"/>
    <lineage>
        <taxon>Eukaryota</taxon>
        <taxon>Metazoa</taxon>
        <taxon>Ecdysozoa</taxon>
        <taxon>Nematoda</taxon>
        <taxon>Chromadorea</taxon>
        <taxon>Rhabditida</taxon>
        <taxon>Tylenchina</taxon>
        <taxon>Tylenchomorpha</taxon>
        <taxon>Tylenchoidea</taxon>
        <taxon>Heteroderidae</taxon>
        <taxon>Heteroderinae</taxon>
        <taxon>Heterodera</taxon>
    </lineage>
</organism>
<comment type="caution">
    <text evidence="1">The sequence shown here is derived from an EMBL/GenBank/DDBJ whole genome shotgun (WGS) entry which is preliminary data.</text>
</comment>
<name>A0ABD2J862_HETSC</name>
<dbReference type="Proteomes" id="UP001620645">
    <property type="component" value="Unassembled WGS sequence"/>
</dbReference>
<dbReference type="AlphaFoldDB" id="A0ABD2J862"/>